<dbReference type="EMBL" id="QGNW01000058">
    <property type="protein sequence ID" value="RVX05048.1"/>
    <property type="molecule type" value="Genomic_DNA"/>
</dbReference>
<reference evidence="9 10" key="1">
    <citation type="journal article" date="2018" name="PLoS Genet.">
        <title>Population sequencing reveals clonal diversity and ancestral inbreeding in the grapevine cultivar Chardonnay.</title>
        <authorList>
            <person name="Roach M.J."/>
            <person name="Johnson D.L."/>
            <person name="Bohlmann J."/>
            <person name="van Vuuren H.J."/>
            <person name="Jones S.J."/>
            <person name="Pretorius I.S."/>
            <person name="Schmidt S.A."/>
            <person name="Borneman A.R."/>
        </authorList>
    </citation>
    <scope>NUCLEOTIDE SEQUENCE [LARGE SCALE GENOMIC DNA]</scope>
    <source>
        <strain evidence="10">cv. Chardonnay</strain>
        <tissue evidence="9">Leaf</tissue>
    </source>
</reference>
<comment type="similarity">
    <text evidence="2">Belongs to the NEMP family.</text>
</comment>
<evidence type="ECO:0000256" key="7">
    <source>
        <dbReference type="ARBA" id="ARBA00023242"/>
    </source>
</evidence>
<evidence type="ECO:0000256" key="5">
    <source>
        <dbReference type="ARBA" id="ARBA00022989"/>
    </source>
</evidence>
<accession>A0A438J7W3</accession>
<comment type="caution">
    <text evidence="9">The sequence shown here is derived from an EMBL/GenBank/DDBJ whole genome shotgun (WGS) entry which is preliminary data.</text>
</comment>
<evidence type="ECO:0000256" key="2">
    <source>
        <dbReference type="ARBA" id="ARBA00005748"/>
    </source>
</evidence>
<sequence length="238" mass="27059">MLEFILPFETAGVGLGNPTLDVIPSTLPGHLSSRGSKDVLLCERVQVAGLSRLKLGHYASSFRVTVAPSVVIPERLHSKILVCFHGNASLGSCQCEKDEWKTSQKGLWNFVMSPYEDRYVDVKFIGEISGSVTVSVEEDFQRWRLFCLALGFFLLLLAPVVSSWVPFYYSSSMAIGILLVIIILLFQVFELTYKLSWINRKSQVRNLEGLRVWLFSYLCEEYWSALLLKERSEKQSFK</sequence>
<keyword evidence="7" id="KW-0539">Nucleus</keyword>
<evidence type="ECO:0000313" key="10">
    <source>
        <dbReference type="Proteomes" id="UP000288805"/>
    </source>
</evidence>
<evidence type="ECO:0000256" key="1">
    <source>
        <dbReference type="ARBA" id="ARBA00004575"/>
    </source>
</evidence>
<keyword evidence="5 8" id="KW-1133">Transmembrane helix</keyword>
<evidence type="ECO:0000256" key="6">
    <source>
        <dbReference type="ARBA" id="ARBA00023136"/>
    </source>
</evidence>
<dbReference type="GO" id="GO:0005637">
    <property type="term" value="C:nuclear inner membrane"/>
    <property type="evidence" value="ECO:0007669"/>
    <property type="project" value="UniProtKB-SubCell"/>
</dbReference>
<protein>
    <submittedName>
        <fullName evidence="9">Uncharacterized protein</fullName>
    </submittedName>
</protein>
<gene>
    <name evidence="9" type="ORF">CK203_019255</name>
</gene>
<comment type="subcellular location">
    <subcellularLocation>
        <location evidence="1">Nucleus inner membrane</location>
        <topology evidence="1">Multi-pass membrane protein</topology>
        <orientation evidence="1">Nucleoplasmic side</orientation>
    </subcellularLocation>
</comment>
<dbReference type="InterPro" id="IPR019358">
    <property type="entry name" value="NEMP_fam"/>
</dbReference>
<dbReference type="Pfam" id="PF10225">
    <property type="entry name" value="NEMP"/>
    <property type="match status" value="1"/>
</dbReference>
<dbReference type="PANTHER" id="PTHR31587:SF3">
    <property type="entry name" value="EXPRESSED PROTEIN"/>
    <property type="match status" value="1"/>
</dbReference>
<name>A0A438J7W3_VITVI</name>
<feature type="transmembrane region" description="Helical" evidence="8">
    <location>
        <begin position="145"/>
        <end position="167"/>
    </location>
</feature>
<feature type="transmembrane region" description="Helical" evidence="8">
    <location>
        <begin position="173"/>
        <end position="193"/>
    </location>
</feature>
<keyword evidence="3 8" id="KW-0812">Transmembrane</keyword>
<dbReference type="AlphaFoldDB" id="A0A438J7W3"/>
<evidence type="ECO:0000313" key="9">
    <source>
        <dbReference type="EMBL" id="RVX05048.1"/>
    </source>
</evidence>
<keyword evidence="4" id="KW-0732">Signal</keyword>
<proteinExistence type="inferred from homology"/>
<evidence type="ECO:0000256" key="4">
    <source>
        <dbReference type="ARBA" id="ARBA00022729"/>
    </source>
</evidence>
<dbReference type="Proteomes" id="UP000288805">
    <property type="component" value="Unassembled WGS sequence"/>
</dbReference>
<dbReference type="PANTHER" id="PTHR31587">
    <property type="entry name" value="TRANSMEMBRANE PROTEIN (DUF2215)"/>
    <property type="match status" value="1"/>
</dbReference>
<evidence type="ECO:0000256" key="8">
    <source>
        <dbReference type="SAM" id="Phobius"/>
    </source>
</evidence>
<keyword evidence="6 8" id="KW-0472">Membrane</keyword>
<organism evidence="9 10">
    <name type="scientific">Vitis vinifera</name>
    <name type="common">Grape</name>
    <dbReference type="NCBI Taxonomy" id="29760"/>
    <lineage>
        <taxon>Eukaryota</taxon>
        <taxon>Viridiplantae</taxon>
        <taxon>Streptophyta</taxon>
        <taxon>Embryophyta</taxon>
        <taxon>Tracheophyta</taxon>
        <taxon>Spermatophyta</taxon>
        <taxon>Magnoliopsida</taxon>
        <taxon>eudicotyledons</taxon>
        <taxon>Gunneridae</taxon>
        <taxon>Pentapetalae</taxon>
        <taxon>rosids</taxon>
        <taxon>Vitales</taxon>
        <taxon>Vitaceae</taxon>
        <taxon>Viteae</taxon>
        <taxon>Vitis</taxon>
    </lineage>
</organism>
<evidence type="ECO:0000256" key="3">
    <source>
        <dbReference type="ARBA" id="ARBA00022692"/>
    </source>
</evidence>